<name>A0A8R7V1Y3_TRIUA</name>
<dbReference type="Proteomes" id="UP000015106">
    <property type="component" value="Chromosome 7"/>
</dbReference>
<proteinExistence type="predicted"/>
<organism evidence="1 2">
    <name type="scientific">Triticum urartu</name>
    <name type="common">Red wild einkorn</name>
    <name type="synonym">Crithodium urartu</name>
    <dbReference type="NCBI Taxonomy" id="4572"/>
    <lineage>
        <taxon>Eukaryota</taxon>
        <taxon>Viridiplantae</taxon>
        <taxon>Streptophyta</taxon>
        <taxon>Embryophyta</taxon>
        <taxon>Tracheophyta</taxon>
        <taxon>Spermatophyta</taxon>
        <taxon>Magnoliopsida</taxon>
        <taxon>Liliopsida</taxon>
        <taxon>Poales</taxon>
        <taxon>Poaceae</taxon>
        <taxon>BOP clade</taxon>
        <taxon>Pooideae</taxon>
        <taxon>Triticodae</taxon>
        <taxon>Triticeae</taxon>
        <taxon>Triticinae</taxon>
        <taxon>Triticum</taxon>
    </lineage>
</organism>
<sequence>DGDCYFPKDDIVVLLTHRRPTCTSVPEQSCAIAIVRGDAVIEGFNVHTLVELLSGSLPLKQHNGRAEKIALSLFAVHLINQKTAMYAPSRLPTTDHRDIKLIEKIAKYAPMVGQECNLLLPKPPPQIPP</sequence>
<reference evidence="2" key="1">
    <citation type="journal article" date="2013" name="Nature">
        <title>Draft genome of the wheat A-genome progenitor Triticum urartu.</title>
        <authorList>
            <person name="Ling H.Q."/>
            <person name="Zhao S."/>
            <person name="Liu D."/>
            <person name="Wang J."/>
            <person name="Sun H."/>
            <person name="Zhang C."/>
            <person name="Fan H."/>
            <person name="Li D."/>
            <person name="Dong L."/>
            <person name="Tao Y."/>
            <person name="Gao C."/>
            <person name="Wu H."/>
            <person name="Li Y."/>
            <person name="Cui Y."/>
            <person name="Guo X."/>
            <person name="Zheng S."/>
            <person name="Wang B."/>
            <person name="Yu K."/>
            <person name="Liang Q."/>
            <person name="Yang W."/>
            <person name="Lou X."/>
            <person name="Chen J."/>
            <person name="Feng M."/>
            <person name="Jian J."/>
            <person name="Zhang X."/>
            <person name="Luo G."/>
            <person name="Jiang Y."/>
            <person name="Liu J."/>
            <person name="Wang Z."/>
            <person name="Sha Y."/>
            <person name="Zhang B."/>
            <person name="Wu H."/>
            <person name="Tang D."/>
            <person name="Shen Q."/>
            <person name="Xue P."/>
            <person name="Zou S."/>
            <person name="Wang X."/>
            <person name="Liu X."/>
            <person name="Wang F."/>
            <person name="Yang Y."/>
            <person name="An X."/>
            <person name="Dong Z."/>
            <person name="Zhang K."/>
            <person name="Zhang X."/>
            <person name="Luo M.C."/>
            <person name="Dvorak J."/>
            <person name="Tong Y."/>
            <person name="Wang J."/>
            <person name="Yang H."/>
            <person name="Li Z."/>
            <person name="Wang D."/>
            <person name="Zhang A."/>
            <person name="Wang J."/>
        </authorList>
    </citation>
    <scope>NUCLEOTIDE SEQUENCE</scope>
    <source>
        <strain evidence="2">cv. G1812</strain>
    </source>
</reference>
<reference evidence="1" key="2">
    <citation type="submission" date="2018-03" db="EMBL/GenBank/DDBJ databases">
        <title>The Triticum urartu genome reveals the dynamic nature of wheat genome evolution.</title>
        <authorList>
            <person name="Ling H."/>
            <person name="Ma B."/>
            <person name="Shi X."/>
            <person name="Liu H."/>
            <person name="Dong L."/>
            <person name="Sun H."/>
            <person name="Cao Y."/>
            <person name="Gao Q."/>
            <person name="Zheng S."/>
            <person name="Li Y."/>
            <person name="Yu Y."/>
            <person name="Du H."/>
            <person name="Qi M."/>
            <person name="Li Y."/>
            <person name="Yu H."/>
            <person name="Cui Y."/>
            <person name="Wang N."/>
            <person name="Chen C."/>
            <person name="Wu H."/>
            <person name="Zhao Y."/>
            <person name="Zhang J."/>
            <person name="Li Y."/>
            <person name="Zhou W."/>
            <person name="Zhang B."/>
            <person name="Hu W."/>
            <person name="Eijk M."/>
            <person name="Tang J."/>
            <person name="Witsenboer H."/>
            <person name="Zhao S."/>
            <person name="Li Z."/>
            <person name="Zhang A."/>
            <person name="Wang D."/>
            <person name="Liang C."/>
        </authorList>
    </citation>
    <scope>NUCLEOTIDE SEQUENCE [LARGE SCALE GENOMIC DNA]</scope>
    <source>
        <strain evidence="1">cv. G1812</strain>
    </source>
</reference>
<protein>
    <submittedName>
        <fullName evidence="1">Uncharacterized protein</fullName>
    </submittedName>
</protein>
<accession>A0A8R7V1Y3</accession>
<reference evidence="1" key="3">
    <citation type="submission" date="2022-06" db="UniProtKB">
        <authorList>
            <consortium name="EnsemblPlants"/>
        </authorList>
    </citation>
    <scope>IDENTIFICATION</scope>
</reference>
<dbReference type="AlphaFoldDB" id="A0A8R7V1Y3"/>
<dbReference type="EnsemblPlants" id="TuG1812G0700000396.01.T01">
    <property type="protein sequence ID" value="TuG1812G0700000396.01.T01"/>
    <property type="gene ID" value="TuG1812G0700000396.01"/>
</dbReference>
<evidence type="ECO:0000313" key="2">
    <source>
        <dbReference type="Proteomes" id="UP000015106"/>
    </source>
</evidence>
<dbReference type="Gramene" id="TuG1812G0700000396.01.T01">
    <property type="protein sequence ID" value="TuG1812G0700000396.01.T01"/>
    <property type="gene ID" value="TuG1812G0700000396.01"/>
</dbReference>
<keyword evidence="2" id="KW-1185">Reference proteome</keyword>
<evidence type="ECO:0000313" key="1">
    <source>
        <dbReference type="EnsemblPlants" id="TuG1812G0700000396.01.T01"/>
    </source>
</evidence>